<comment type="caution">
    <text evidence="4">The sequence shown here is derived from an EMBL/GenBank/DDBJ whole genome shotgun (WGS) entry which is preliminary data.</text>
</comment>
<dbReference type="RefSeq" id="WP_108993787.1">
    <property type="nucleotide sequence ID" value="NZ_BDQX01000180.1"/>
</dbReference>
<dbReference type="PANTHER" id="PTHR43479:SF23">
    <property type="entry name" value="HTH TETR-TYPE DOMAIN-CONTAINING PROTEIN"/>
    <property type="match status" value="1"/>
</dbReference>
<keyword evidence="1 2" id="KW-0238">DNA-binding</keyword>
<keyword evidence="5" id="KW-1185">Reference proteome</keyword>
<name>A0A2R5EQI6_9BACL</name>
<dbReference type="Gene3D" id="1.10.357.10">
    <property type="entry name" value="Tetracycline Repressor, domain 2"/>
    <property type="match status" value="1"/>
</dbReference>
<dbReference type="PANTHER" id="PTHR43479">
    <property type="entry name" value="ACREF/ENVCD OPERON REPRESSOR-RELATED"/>
    <property type="match status" value="1"/>
</dbReference>
<sequence>MERKQTKADPRILRTRQLIRNAFVELLQEMEIEKLSVNKIAERATINRVTFYLHYRDIPDMMEKIADEMVQEIEGILDKPSVCDPEAQSDSDSTVLLSLLEHIASNADFYKIVLASKRTTIFSDRLLKLLKELITVIAERRGNEHYRTKVGIQKDIAIWYNSSALIGTIVSWLRNDMPYTPHYLAEQFALLRRHPYPSGN</sequence>
<dbReference type="AlphaFoldDB" id="A0A2R5EQI6"/>
<dbReference type="InterPro" id="IPR001647">
    <property type="entry name" value="HTH_TetR"/>
</dbReference>
<dbReference type="Proteomes" id="UP000245202">
    <property type="component" value="Unassembled WGS sequence"/>
</dbReference>
<organism evidence="4 5">
    <name type="scientific">Paenibacillus agaridevorans</name>
    <dbReference type="NCBI Taxonomy" id="171404"/>
    <lineage>
        <taxon>Bacteria</taxon>
        <taxon>Bacillati</taxon>
        <taxon>Bacillota</taxon>
        <taxon>Bacilli</taxon>
        <taxon>Bacillales</taxon>
        <taxon>Paenibacillaceae</taxon>
        <taxon>Paenibacillus</taxon>
    </lineage>
</organism>
<evidence type="ECO:0000256" key="2">
    <source>
        <dbReference type="PROSITE-ProRule" id="PRU00335"/>
    </source>
</evidence>
<accession>A0A2R5EQI6</accession>
<feature type="domain" description="HTH tetR-type" evidence="3">
    <location>
        <begin position="13"/>
        <end position="73"/>
    </location>
</feature>
<dbReference type="PROSITE" id="PS50977">
    <property type="entry name" value="HTH_TETR_2"/>
    <property type="match status" value="1"/>
</dbReference>
<evidence type="ECO:0000313" key="4">
    <source>
        <dbReference type="EMBL" id="GBG08950.1"/>
    </source>
</evidence>
<dbReference type="GO" id="GO:0003677">
    <property type="term" value="F:DNA binding"/>
    <property type="evidence" value="ECO:0007669"/>
    <property type="project" value="UniProtKB-UniRule"/>
</dbReference>
<evidence type="ECO:0000256" key="1">
    <source>
        <dbReference type="ARBA" id="ARBA00023125"/>
    </source>
</evidence>
<proteinExistence type="predicted"/>
<evidence type="ECO:0000313" key="5">
    <source>
        <dbReference type="Proteomes" id="UP000245202"/>
    </source>
</evidence>
<dbReference type="InterPro" id="IPR039532">
    <property type="entry name" value="TetR_C_Firmicutes"/>
</dbReference>
<dbReference type="InterPro" id="IPR009057">
    <property type="entry name" value="Homeodomain-like_sf"/>
</dbReference>
<dbReference type="SUPFAM" id="SSF46689">
    <property type="entry name" value="Homeodomain-like"/>
    <property type="match status" value="1"/>
</dbReference>
<gene>
    <name evidence="4" type="ORF">PAT3040_03567</name>
</gene>
<feature type="DNA-binding region" description="H-T-H motif" evidence="2">
    <location>
        <begin position="36"/>
        <end position="55"/>
    </location>
</feature>
<dbReference type="InterPro" id="IPR050624">
    <property type="entry name" value="HTH-type_Tx_Regulator"/>
</dbReference>
<reference evidence="4 5" key="1">
    <citation type="submission" date="2017-08" db="EMBL/GenBank/DDBJ databases">
        <title>Substantial Increase in Enzyme Production by Combined Drug-Resistance Mutations in Paenibacillus agaridevorans.</title>
        <authorList>
            <person name="Tanaka Y."/>
            <person name="Funane K."/>
            <person name="Hosaka T."/>
            <person name="Shiwa Y."/>
            <person name="Fujita N."/>
            <person name="Miyazaki T."/>
            <person name="Yoshikawa H."/>
            <person name="Murakami K."/>
            <person name="Kasahara K."/>
            <person name="Inaoka T."/>
            <person name="Hiraga Y."/>
            <person name="Ochi K."/>
        </authorList>
    </citation>
    <scope>NUCLEOTIDE SEQUENCE [LARGE SCALE GENOMIC DNA]</scope>
    <source>
        <strain evidence="4 5">T-3040</strain>
    </source>
</reference>
<dbReference type="Pfam" id="PF14278">
    <property type="entry name" value="TetR_C_8"/>
    <property type="match status" value="1"/>
</dbReference>
<protein>
    <submittedName>
        <fullName evidence="4">TetR/AcrR family transcriptional regulator</fullName>
    </submittedName>
</protein>
<dbReference type="EMBL" id="BDQX01000180">
    <property type="protein sequence ID" value="GBG08950.1"/>
    <property type="molecule type" value="Genomic_DNA"/>
</dbReference>
<evidence type="ECO:0000259" key="3">
    <source>
        <dbReference type="PROSITE" id="PS50977"/>
    </source>
</evidence>